<evidence type="ECO:0000256" key="9">
    <source>
        <dbReference type="PIRSR" id="PIRSR000102-2"/>
    </source>
</evidence>
<feature type="binding site" evidence="9">
    <location>
        <position position="119"/>
    </location>
    <ligand>
        <name>substrate</name>
    </ligand>
</feature>
<feature type="binding site" evidence="10">
    <location>
        <begin position="7"/>
        <end position="13"/>
    </location>
    <ligand>
        <name>NAD(+)</name>
        <dbReference type="ChEBI" id="CHEBI:57540"/>
    </ligand>
</feature>
<evidence type="ECO:0000256" key="5">
    <source>
        <dbReference type="ARBA" id="ARBA00023002"/>
    </source>
</evidence>
<dbReference type="GO" id="GO:0006108">
    <property type="term" value="P:malate metabolic process"/>
    <property type="evidence" value="ECO:0007669"/>
    <property type="project" value="InterPro"/>
</dbReference>
<dbReference type="VEuPathDB" id="FungiDB:PV09_00009"/>
<dbReference type="FunFam" id="3.40.50.720:FF:000013">
    <property type="entry name" value="Malate dehydrogenase"/>
    <property type="match status" value="1"/>
</dbReference>
<evidence type="ECO:0000313" key="15">
    <source>
        <dbReference type="EMBL" id="KIW09060.1"/>
    </source>
</evidence>
<comment type="subunit">
    <text evidence="2">Homodimer.</text>
</comment>
<keyword evidence="16" id="KW-1185">Reference proteome</keyword>
<dbReference type="GO" id="GO:0030060">
    <property type="term" value="F:L-malate dehydrogenase (NAD+) activity"/>
    <property type="evidence" value="ECO:0007669"/>
    <property type="project" value="UniProtKB-EC"/>
</dbReference>
<feature type="binding site" evidence="9">
    <location>
        <position position="153"/>
    </location>
    <ligand>
        <name>substrate</name>
    </ligand>
</feature>
<dbReference type="Proteomes" id="UP000053259">
    <property type="component" value="Unassembled WGS sequence"/>
</dbReference>
<dbReference type="AlphaFoldDB" id="A0A0D2ARF0"/>
<feature type="binding site" evidence="9">
    <location>
        <position position="81"/>
    </location>
    <ligand>
        <name>substrate</name>
    </ligand>
</feature>
<feature type="domain" description="Lactate/malate dehydrogenase N-terminal" evidence="13">
    <location>
        <begin position="1"/>
        <end position="145"/>
    </location>
</feature>
<evidence type="ECO:0000256" key="2">
    <source>
        <dbReference type="ARBA" id="ARBA00011738"/>
    </source>
</evidence>
<protein>
    <recommendedName>
        <fullName evidence="3 12">Malate dehydrogenase</fullName>
        <ecNumber evidence="3 12">1.1.1.37</ecNumber>
    </recommendedName>
</protein>
<keyword evidence="5 11" id="KW-0560">Oxidoreductase</keyword>
<comment type="catalytic activity">
    <reaction evidence="7 12">
        <text>(S)-malate + NAD(+) = oxaloacetate + NADH + H(+)</text>
        <dbReference type="Rhea" id="RHEA:21432"/>
        <dbReference type="ChEBI" id="CHEBI:15378"/>
        <dbReference type="ChEBI" id="CHEBI:15589"/>
        <dbReference type="ChEBI" id="CHEBI:16452"/>
        <dbReference type="ChEBI" id="CHEBI:57540"/>
        <dbReference type="ChEBI" id="CHEBI:57945"/>
        <dbReference type="EC" id="1.1.1.37"/>
    </reaction>
</comment>
<dbReference type="InterPro" id="IPR022383">
    <property type="entry name" value="Lactate/malate_DH_C"/>
</dbReference>
<feature type="binding site" evidence="10">
    <location>
        <position position="94"/>
    </location>
    <ligand>
        <name>NAD(+)</name>
        <dbReference type="ChEBI" id="CHEBI:57540"/>
    </ligand>
</feature>
<evidence type="ECO:0000256" key="11">
    <source>
        <dbReference type="RuleBase" id="RU003369"/>
    </source>
</evidence>
<dbReference type="SUPFAM" id="SSF51735">
    <property type="entry name" value="NAD(P)-binding Rossmann-fold domains"/>
    <property type="match status" value="1"/>
</dbReference>
<dbReference type="InterPro" id="IPR001557">
    <property type="entry name" value="L-lactate/malate_DH"/>
</dbReference>
<dbReference type="CDD" id="cd01337">
    <property type="entry name" value="MDH_glyoxysomal_mitochondrial"/>
    <property type="match status" value="1"/>
</dbReference>
<feature type="binding site" evidence="10">
    <location>
        <begin position="117"/>
        <end position="119"/>
    </location>
    <ligand>
        <name>NAD(+)</name>
        <dbReference type="ChEBI" id="CHEBI:57540"/>
    </ligand>
</feature>
<evidence type="ECO:0000313" key="16">
    <source>
        <dbReference type="Proteomes" id="UP000053259"/>
    </source>
</evidence>
<dbReference type="GO" id="GO:0006099">
    <property type="term" value="P:tricarboxylic acid cycle"/>
    <property type="evidence" value="ECO:0007669"/>
    <property type="project" value="UniProtKB-KW"/>
</dbReference>
<evidence type="ECO:0000256" key="7">
    <source>
        <dbReference type="ARBA" id="ARBA00048313"/>
    </source>
</evidence>
<dbReference type="STRING" id="253628.A0A0D2ARF0"/>
<comment type="similarity">
    <text evidence="1">Belongs to the LDH/MDH superfamily. MDH type 1 family.</text>
</comment>
<evidence type="ECO:0000259" key="14">
    <source>
        <dbReference type="Pfam" id="PF02866"/>
    </source>
</evidence>
<dbReference type="HOGENOM" id="CLU_047181_1_0_1"/>
<organism evidence="15 16">
    <name type="scientific">Verruconis gallopava</name>
    <dbReference type="NCBI Taxonomy" id="253628"/>
    <lineage>
        <taxon>Eukaryota</taxon>
        <taxon>Fungi</taxon>
        <taxon>Dikarya</taxon>
        <taxon>Ascomycota</taxon>
        <taxon>Pezizomycotina</taxon>
        <taxon>Dothideomycetes</taxon>
        <taxon>Pleosporomycetidae</taxon>
        <taxon>Venturiales</taxon>
        <taxon>Sympoventuriaceae</taxon>
        <taxon>Verruconis</taxon>
    </lineage>
</organism>
<dbReference type="GeneID" id="27307982"/>
<evidence type="ECO:0000256" key="12">
    <source>
        <dbReference type="RuleBase" id="RU003405"/>
    </source>
</evidence>
<feature type="active site" description="Proton acceptor" evidence="8">
    <location>
        <position position="178"/>
    </location>
</feature>
<accession>A0A0D2ARF0</accession>
<dbReference type="OrthoDB" id="4069699at2759"/>
<feature type="binding site" evidence="9">
    <location>
        <position position="87"/>
    </location>
    <ligand>
        <name>substrate</name>
    </ligand>
</feature>
<feature type="domain" description="Lactate/malate dehydrogenase C-terminal" evidence="14">
    <location>
        <begin position="147"/>
        <end position="322"/>
    </location>
</feature>
<evidence type="ECO:0000256" key="10">
    <source>
        <dbReference type="PIRSR" id="PIRSR000102-3"/>
    </source>
</evidence>
<dbReference type="InParanoid" id="A0A0D2ARF0"/>
<dbReference type="SUPFAM" id="SSF56327">
    <property type="entry name" value="LDH C-terminal domain-like"/>
    <property type="match status" value="1"/>
</dbReference>
<reference evidence="15 16" key="1">
    <citation type="submission" date="2015-01" db="EMBL/GenBank/DDBJ databases">
        <title>The Genome Sequence of Ochroconis gallopava CBS43764.</title>
        <authorList>
            <consortium name="The Broad Institute Genomics Platform"/>
            <person name="Cuomo C."/>
            <person name="de Hoog S."/>
            <person name="Gorbushina A."/>
            <person name="Stielow B."/>
            <person name="Teixiera M."/>
            <person name="Abouelleil A."/>
            <person name="Chapman S.B."/>
            <person name="Priest M."/>
            <person name="Young S.K."/>
            <person name="Wortman J."/>
            <person name="Nusbaum C."/>
            <person name="Birren B."/>
        </authorList>
    </citation>
    <scope>NUCLEOTIDE SEQUENCE [LARGE SCALE GENOMIC DNA]</scope>
    <source>
        <strain evidence="15 16">CBS 43764</strain>
    </source>
</reference>
<dbReference type="InterPro" id="IPR036291">
    <property type="entry name" value="NAD(P)-bd_dom_sf"/>
</dbReference>
<evidence type="ECO:0000256" key="8">
    <source>
        <dbReference type="PIRSR" id="PIRSR000102-1"/>
    </source>
</evidence>
<dbReference type="PANTHER" id="PTHR11540:SF16">
    <property type="entry name" value="MALATE DEHYDROGENASE, MITOCHONDRIAL"/>
    <property type="match status" value="1"/>
</dbReference>
<feature type="binding site" evidence="10">
    <location>
        <position position="33"/>
    </location>
    <ligand>
        <name>NAD(+)</name>
        <dbReference type="ChEBI" id="CHEBI:57540"/>
    </ligand>
</feature>
<keyword evidence="4 12" id="KW-0816">Tricarboxylic acid cycle</keyword>
<dbReference type="NCBIfam" id="TIGR01772">
    <property type="entry name" value="MDH_euk_gproteo"/>
    <property type="match status" value="1"/>
</dbReference>
<dbReference type="PANTHER" id="PTHR11540">
    <property type="entry name" value="MALATE AND LACTATE DEHYDROGENASE"/>
    <property type="match status" value="1"/>
</dbReference>
<dbReference type="RefSeq" id="XP_016218929.1">
    <property type="nucleotide sequence ID" value="XM_016352672.1"/>
</dbReference>
<evidence type="ECO:0000256" key="1">
    <source>
        <dbReference type="ARBA" id="ARBA00008824"/>
    </source>
</evidence>
<dbReference type="Gene3D" id="3.40.50.720">
    <property type="entry name" value="NAD(P)-binding Rossmann-like Domain"/>
    <property type="match status" value="1"/>
</dbReference>
<dbReference type="GO" id="GO:0005829">
    <property type="term" value="C:cytosol"/>
    <property type="evidence" value="ECO:0007669"/>
    <property type="project" value="TreeGrafter"/>
</dbReference>
<sequence length="328" mass="34265">MKAVVAGASGGIGQPLSLLLKSSPLIDELALYDVVNTPGVAADLSHISTPAKISGYLPKDDGMKHAFTGADLIIIPAGIPRKPGMTRDDLFKINAGIVRDLIKGAAEFCPKAYLLIISNPVNSTVPIAAEVLKAAGVFDPAKLFGVTTLDVVRAETFVAEITGEKDPAKTVIPVIGGHSGETIVPLFSQAKPSVNIPADKLDALTYRVQFGGDEVVKAKDGAGSATLSMAYAGFRFAENVIKAVKGESGITVPTYVYLPGIEGGDEIQKLTGCDFFSIPVELGPNGAKKAINVVASANDYEKKLLEACYKGLSGNIAKGVEFIRNPPQ</sequence>
<proteinExistence type="inferred from homology"/>
<dbReference type="InterPro" id="IPR001236">
    <property type="entry name" value="Lactate/malate_DH_N"/>
</dbReference>
<dbReference type="FunFam" id="3.90.110.10:FF:000009">
    <property type="entry name" value="Malate dehydrogenase"/>
    <property type="match status" value="1"/>
</dbReference>
<evidence type="ECO:0000256" key="6">
    <source>
        <dbReference type="ARBA" id="ARBA00023027"/>
    </source>
</evidence>
<keyword evidence="6 10" id="KW-0520">NAD</keyword>
<dbReference type="PIRSF" id="PIRSF000102">
    <property type="entry name" value="Lac_mal_DH"/>
    <property type="match status" value="1"/>
</dbReference>
<dbReference type="Pfam" id="PF02866">
    <property type="entry name" value="Ldh_1_C"/>
    <property type="match status" value="1"/>
</dbReference>
<dbReference type="PROSITE" id="PS00068">
    <property type="entry name" value="MDH"/>
    <property type="match status" value="1"/>
</dbReference>
<evidence type="ECO:0000256" key="4">
    <source>
        <dbReference type="ARBA" id="ARBA00022532"/>
    </source>
</evidence>
<dbReference type="Pfam" id="PF00056">
    <property type="entry name" value="Ldh_1_N"/>
    <property type="match status" value="1"/>
</dbReference>
<evidence type="ECO:0000259" key="13">
    <source>
        <dbReference type="Pfam" id="PF00056"/>
    </source>
</evidence>
<gene>
    <name evidence="15" type="ORF">PV09_00009</name>
</gene>
<evidence type="ECO:0000256" key="3">
    <source>
        <dbReference type="ARBA" id="ARBA00012995"/>
    </source>
</evidence>
<name>A0A0D2ARF0_9PEZI</name>
<dbReference type="InterPro" id="IPR015955">
    <property type="entry name" value="Lactate_DH/Glyco_Ohase_4_C"/>
</dbReference>
<feature type="binding site" evidence="10">
    <location>
        <position position="229"/>
    </location>
    <ligand>
        <name>NAD(+)</name>
        <dbReference type="ChEBI" id="CHEBI:57540"/>
    </ligand>
</feature>
<dbReference type="EC" id="1.1.1.37" evidence="3 12"/>
<dbReference type="EMBL" id="KN847529">
    <property type="protein sequence ID" value="KIW09060.1"/>
    <property type="molecule type" value="Genomic_DNA"/>
</dbReference>
<dbReference type="InterPro" id="IPR010097">
    <property type="entry name" value="Malate_DH_type1"/>
</dbReference>
<dbReference type="InterPro" id="IPR001252">
    <property type="entry name" value="Malate_DH_AS"/>
</dbReference>
<dbReference type="Gene3D" id="3.90.110.10">
    <property type="entry name" value="Lactate dehydrogenase/glycoside hydrolase, family 4, C-terminal"/>
    <property type="match status" value="1"/>
</dbReference>